<dbReference type="InterPro" id="IPR023408">
    <property type="entry name" value="MscS_beta-dom_sf"/>
</dbReference>
<dbReference type="GO" id="GO:0005886">
    <property type="term" value="C:plasma membrane"/>
    <property type="evidence" value="ECO:0007669"/>
    <property type="project" value="UniProtKB-SubCell"/>
</dbReference>
<dbReference type="SUPFAM" id="SSF82689">
    <property type="entry name" value="Mechanosensitive channel protein MscS (YggB), C-terminal domain"/>
    <property type="match status" value="1"/>
</dbReference>
<organism evidence="10 11">
    <name type="scientific">Bacteroides graminisolvens</name>
    <dbReference type="NCBI Taxonomy" id="477666"/>
    <lineage>
        <taxon>Bacteria</taxon>
        <taxon>Pseudomonadati</taxon>
        <taxon>Bacteroidota</taxon>
        <taxon>Bacteroidia</taxon>
        <taxon>Bacteroidales</taxon>
        <taxon>Bacteroidaceae</taxon>
        <taxon>Bacteroides</taxon>
    </lineage>
</organism>
<dbReference type="Pfam" id="PF00924">
    <property type="entry name" value="MS_channel_2nd"/>
    <property type="match status" value="1"/>
</dbReference>
<dbReference type="Proteomes" id="UP000263098">
    <property type="component" value="Unassembled WGS sequence"/>
</dbReference>
<reference evidence="10 11" key="1">
    <citation type="journal article" date="2018" name="Nat. Biotechnol.">
        <title>A standardized bacterial taxonomy based on genome phylogeny substantially revises the tree of life.</title>
        <authorList>
            <person name="Parks D.H."/>
            <person name="Chuvochina M."/>
            <person name="Waite D.W."/>
            <person name="Rinke C."/>
            <person name="Skarshewski A."/>
            <person name="Chaumeil P.A."/>
            <person name="Hugenholtz P."/>
        </authorList>
    </citation>
    <scope>NUCLEOTIDE SEQUENCE [LARGE SCALE GENOMIC DNA]</scope>
    <source>
        <strain evidence="10">UBA9667</strain>
    </source>
</reference>
<sequence>MDIQEFLNLTVFGIAIKQPVTFLVKALLIYLVTQGAVSLIKFLFRRSQRKHNSTFLDKTTASFLQRISVYALYIIGGAIFLSLIPGMEKVGNSILAGAGIMAMAVGFASQEALSNFISGLFIVFGKPFRIGDTIKLDDIVTGTVAEITLRHTVIKSLENRTIIIPNSKINSSTIINSTLSAEDICSFIEVGVSYDADLDKAMGIMREEVMKHPSLKDHRSDEEKKKNAPVVTVRVINLGDSAITLRAWAWANNSGEAFAMKCDLLKSIKERFDRENIEIPFPYSNLIIKNQVKG</sequence>
<comment type="caution">
    <text evidence="10">The sequence shown here is derived from an EMBL/GenBank/DDBJ whole genome shotgun (WGS) entry which is preliminary data.</text>
</comment>
<evidence type="ECO:0000256" key="5">
    <source>
        <dbReference type="ARBA" id="ARBA00022989"/>
    </source>
</evidence>
<dbReference type="InterPro" id="IPR010920">
    <property type="entry name" value="LSM_dom_sf"/>
</dbReference>
<comment type="similarity">
    <text evidence="2">Belongs to the MscS (TC 1.A.23) family.</text>
</comment>
<evidence type="ECO:0000313" key="11">
    <source>
        <dbReference type="Proteomes" id="UP000263098"/>
    </source>
</evidence>
<dbReference type="InterPro" id="IPR049278">
    <property type="entry name" value="MS_channel_C"/>
</dbReference>
<dbReference type="PANTHER" id="PTHR30221:SF1">
    <property type="entry name" value="SMALL-CONDUCTANCE MECHANOSENSITIVE CHANNEL"/>
    <property type="match status" value="1"/>
</dbReference>
<evidence type="ECO:0000313" key="10">
    <source>
        <dbReference type="EMBL" id="HCK25547.1"/>
    </source>
</evidence>
<dbReference type="Pfam" id="PF21082">
    <property type="entry name" value="MS_channel_3rd"/>
    <property type="match status" value="1"/>
</dbReference>
<evidence type="ECO:0000256" key="3">
    <source>
        <dbReference type="ARBA" id="ARBA00022475"/>
    </source>
</evidence>
<evidence type="ECO:0000256" key="6">
    <source>
        <dbReference type="ARBA" id="ARBA00023136"/>
    </source>
</evidence>
<keyword evidence="5 7" id="KW-1133">Transmembrane helix</keyword>
<keyword evidence="3" id="KW-1003">Cell membrane</keyword>
<dbReference type="Gene3D" id="3.30.70.100">
    <property type="match status" value="1"/>
</dbReference>
<dbReference type="InterPro" id="IPR045275">
    <property type="entry name" value="MscS_archaea/bacteria_type"/>
</dbReference>
<accession>A0A3D2SH40</accession>
<dbReference type="InterPro" id="IPR006685">
    <property type="entry name" value="MscS_channel_2nd"/>
</dbReference>
<protein>
    <submittedName>
        <fullName evidence="10">Mechanosensitive ion channel protein MscS</fullName>
    </submittedName>
</protein>
<feature type="transmembrane region" description="Helical" evidence="7">
    <location>
        <begin position="20"/>
        <end position="43"/>
    </location>
</feature>
<evidence type="ECO:0000256" key="7">
    <source>
        <dbReference type="SAM" id="Phobius"/>
    </source>
</evidence>
<evidence type="ECO:0000256" key="1">
    <source>
        <dbReference type="ARBA" id="ARBA00004651"/>
    </source>
</evidence>
<feature type="transmembrane region" description="Helical" evidence="7">
    <location>
        <begin position="90"/>
        <end position="108"/>
    </location>
</feature>
<dbReference type="AlphaFoldDB" id="A0A3D2SH40"/>
<feature type="transmembrane region" description="Helical" evidence="7">
    <location>
        <begin position="63"/>
        <end position="84"/>
    </location>
</feature>
<dbReference type="Gene3D" id="1.10.287.1260">
    <property type="match status" value="1"/>
</dbReference>
<comment type="subcellular location">
    <subcellularLocation>
        <location evidence="1">Cell membrane</location>
        <topology evidence="1">Multi-pass membrane protein</topology>
    </subcellularLocation>
</comment>
<gene>
    <name evidence="10" type="ORF">DHW31_12430</name>
</gene>
<dbReference type="PANTHER" id="PTHR30221">
    <property type="entry name" value="SMALL-CONDUCTANCE MECHANOSENSITIVE CHANNEL"/>
    <property type="match status" value="1"/>
</dbReference>
<dbReference type="InterPro" id="IPR011066">
    <property type="entry name" value="MscS_channel_C_sf"/>
</dbReference>
<feature type="domain" description="Mechanosensitive ion channel MscS" evidence="8">
    <location>
        <begin position="112"/>
        <end position="178"/>
    </location>
</feature>
<dbReference type="InterPro" id="IPR011014">
    <property type="entry name" value="MscS_channel_TM-2"/>
</dbReference>
<evidence type="ECO:0000259" key="9">
    <source>
        <dbReference type="Pfam" id="PF21082"/>
    </source>
</evidence>
<evidence type="ECO:0000256" key="2">
    <source>
        <dbReference type="ARBA" id="ARBA00008017"/>
    </source>
</evidence>
<keyword evidence="6 7" id="KW-0472">Membrane</keyword>
<evidence type="ECO:0000256" key="4">
    <source>
        <dbReference type="ARBA" id="ARBA00022692"/>
    </source>
</evidence>
<dbReference type="SUPFAM" id="SSF82861">
    <property type="entry name" value="Mechanosensitive channel protein MscS (YggB), transmembrane region"/>
    <property type="match status" value="1"/>
</dbReference>
<feature type="domain" description="Mechanosensitive ion channel MscS C-terminal" evidence="9">
    <location>
        <begin position="188"/>
        <end position="279"/>
    </location>
</feature>
<proteinExistence type="inferred from homology"/>
<keyword evidence="4 7" id="KW-0812">Transmembrane</keyword>
<dbReference type="EMBL" id="DPVG01000463">
    <property type="protein sequence ID" value="HCK25547.1"/>
    <property type="molecule type" value="Genomic_DNA"/>
</dbReference>
<dbReference type="Gene3D" id="2.30.30.60">
    <property type="match status" value="1"/>
</dbReference>
<dbReference type="GO" id="GO:0008381">
    <property type="term" value="F:mechanosensitive monoatomic ion channel activity"/>
    <property type="evidence" value="ECO:0007669"/>
    <property type="project" value="InterPro"/>
</dbReference>
<evidence type="ECO:0000259" key="8">
    <source>
        <dbReference type="Pfam" id="PF00924"/>
    </source>
</evidence>
<dbReference type="SUPFAM" id="SSF50182">
    <property type="entry name" value="Sm-like ribonucleoproteins"/>
    <property type="match status" value="1"/>
</dbReference>
<name>A0A3D2SH40_9BACE</name>